<dbReference type="SUPFAM" id="SSF54427">
    <property type="entry name" value="NTF2-like"/>
    <property type="match status" value="1"/>
</dbReference>
<evidence type="ECO:0000313" key="3">
    <source>
        <dbReference type="Proteomes" id="UP000219602"/>
    </source>
</evidence>
<dbReference type="Gene3D" id="3.10.450.50">
    <property type="match status" value="1"/>
</dbReference>
<dbReference type="Proteomes" id="UP000219602">
    <property type="component" value="Chromosome 11"/>
</dbReference>
<accession>A0A2H3G5W7</accession>
<sequence length="146" mass="16022">MATQSLPFAPHVHLDAFHDAISNLTSEPTEAQLDAVVTCFAPTGRFYIGGMNVPPVTGRAGAKEGFRRLVKYWRLAERVVTTKAVANDGKTAIAEMNNKLEILGESLQFPEVEVVDFDVDSGLIVGFRLYADGAPIQEILKKRGYR</sequence>
<dbReference type="AlphaFoldDB" id="A0A2H3G5W7"/>
<evidence type="ECO:0000313" key="2">
    <source>
        <dbReference type="EMBL" id="PCD26095.1"/>
    </source>
</evidence>
<dbReference type="EMBL" id="MABQ02000009">
    <property type="protein sequence ID" value="PCD26095.1"/>
    <property type="molecule type" value="Genomic_DNA"/>
</dbReference>
<evidence type="ECO:0000259" key="1">
    <source>
        <dbReference type="Pfam" id="PF12680"/>
    </source>
</evidence>
<reference evidence="2 3" key="2">
    <citation type="journal article" date="2017" name="Sci. Rep.">
        <title>A mobile pathogenicity chromosome in Fusarium oxysporum for infection of multiple cucurbit species.</title>
        <authorList>
            <person name="van Dam P."/>
            <person name="Fokkens L."/>
            <person name="Ayukawa Y."/>
            <person name="van der Gragt M."/>
            <person name="Ter Horst A."/>
            <person name="Brankovics B."/>
            <person name="Houterman P.M."/>
            <person name="Arie T."/>
            <person name="Rep M."/>
        </authorList>
    </citation>
    <scope>NUCLEOTIDE SEQUENCE [LARGE SCALE GENOMIC DNA]</scope>
    <source>
        <strain evidence="2 3">Forc016</strain>
    </source>
</reference>
<gene>
    <name evidence="2" type="ORF">AU210_012527</name>
</gene>
<comment type="caution">
    <text evidence="2">The sequence shown here is derived from an EMBL/GenBank/DDBJ whole genome shotgun (WGS) entry which is preliminary data.</text>
</comment>
<feature type="domain" description="SnoaL-like" evidence="1">
    <location>
        <begin position="30"/>
        <end position="125"/>
    </location>
</feature>
<reference evidence="2 3" key="1">
    <citation type="journal article" date="2016" name="Environ. Microbiol.">
        <title>Effector profiles distinguish formae speciales of Fusarium oxysporum.</title>
        <authorList>
            <person name="van Dam P."/>
            <person name="Fokkens L."/>
            <person name="Schmidt S.M."/>
            <person name="Linmans J.H."/>
            <person name="Kistler H.C."/>
            <person name="Ma L.J."/>
            <person name="Rep M."/>
        </authorList>
    </citation>
    <scope>NUCLEOTIDE SEQUENCE [LARGE SCALE GENOMIC DNA]</scope>
    <source>
        <strain evidence="2 3">Forc016</strain>
    </source>
</reference>
<dbReference type="InterPro" id="IPR037401">
    <property type="entry name" value="SnoaL-like"/>
</dbReference>
<dbReference type="Pfam" id="PF12680">
    <property type="entry name" value="SnoaL_2"/>
    <property type="match status" value="1"/>
</dbReference>
<dbReference type="InterPro" id="IPR032710">
    <property type="entry name" value="NTF2-like_dom_sf"/>
</dbReference>
<protein>
    <recommendedName>
        <fullName evidence="1">SnoaL-like domain-containing protein</fullName>
    </recommendedName>
</protein>
<organism evidence="2 3">
    <name type="scientific">Fusarium oxysporum f. sp. radicis-cucumerinum</name>
    <dbReference type="NCBI Taxonomy" id="327505"/>
    <lineage>
        <taxon>Eukaryota</taxon>
        <taxon>Fungi</taxon>
        <taxon>Dikarya</taxon>
        <taxon>Ascomycota</taxon>
        <taxon>Pezizomycotina</taxon>
        <taxon>Sordariomycetes</taxon>
        <taxon>Hypocreomycetidae</taxon>
        <taxon>Hypocreales</taxon>
        <taxon>Nectriaceae</taxon>
        <taxon>Fusarium</taxon>
        <taxon>Fusarium oxysporum species complex</taxon>
    </lineage>
</organism>
<proteinExistence type="predicted"/>
<name>A0A2H3G5W7_FUSOX</name>